<dbReference type="SUPFAM" id="SSF49265">
    <property type="entry name" value="Fibronectin type III"/>
    <property type="match status" value="4"/>
</dbReference>
<evidence type="ECO:0000256" key="3">
    <source>
        <dbReference type="SAM" id="SignalP"/>
    </source>
</evidence>
<comment type="caution">
    <text evidence="5">The sequence shown here is derived from an EMBL/GenBank/DDBJ whole genome shotgun (WGS) entry which is preliminary data.</text>
</comment>
<keyword evidence="1" id="KW-0677">Repeat</keyword>
<protein>
    <submittedName>
        <fullName evidence="5">Fibronectin type III domain-containing protein</fullName>
    </submittedName>
</protein>
<dbReference type="PANTHER" id="PTHR13817:SF166">
    <property type="entry name" value="NEURONAL IGCAM-RELATED"/>
    <property type="match status" value="1"/>
</dbReference>
<evidence type="ECO:0000313" key="5">
    <source>
        <dbReference type="EMBL" id="RGS39238.1"/>
    </source>
</evidence>
<organism evidence="5 6">
    <name type="scientific">Bacteroides cellulosilyticus</name>
    <dbReference type="NCBI Taxonomy" id="246787"/>
    <lineage>
        <taxon>Bacteria</taxon>
        <taxon>Pseudomonadati</taxon>
        <taxon>Bacteroidota</taxon>
        <taxon>Bacteroidia</taxon>
        <taxon>Bacteroidales</taxon>
        <taxon>Bacteroidaceae</taxon>
        <taxon>Bacteroides</taxon>
    </lineage>
</organism>
<evidence type="ECO:0000256" key="2">
    <source>
        <dbReference type="SAM" id="MobiDB-lite"/>
    </source>
</evidence>
<dbReference type="Proteomes" id="UP000283341">
    <property type="component" value="Unassembled WGS sequence"/>
</dbReference>
<proteinExistence type="predicted"/>
<reference evidence="5 6" key="1">
    <citation type="submission" date="2018-08" db="EMBL/GenBank/DDBJ databases">
        <title>A genome reference for cultivated species of the human gut microbiota.</title>
        <authorList>
            <person name="Zou Y."/>
            <person name="Xue W."/>
            <person name="Luo G."/>
        </authorList>
    </citation>
    <scope>NUCLEOTIDE SEQUENCE [LARGE SCALE GENOMIC DNA]</scope>
    <source>
        <strain evidence="5 6">AF22-3AC</strain>
    </source>
</reference>
<dbReference type="InterPro" id="IPR003961">
    <property type="entry name" value="FN3_dom"/>
</dbReference>
<evidence type="ECO:0000256" key="1">
    <source>
        <dbReference type="ARBA" id="ARBA00022737"/>
    </source>
</evidence>
<dbReference type="InterPro" id="IPR050964">
    <property type="entry name" value="Striated_Muscle_Regulatory"/>
</dbReference>
<feature type="signal peptide" evidence="3">
    <location>
        <begin position="1"/>
        <end position="31"/>
    </location>
</feature>
<dbReference type="Gene3D" id="2.60.40.10">
    <property type="entry name" value="Immunoglobulins"/>
    <property type="match status" value="4"/>
</dbReference>
<dbReference type="CDD" id="cd00063">
    <property type="entry name" value="FN3"/>
    <property type="match status" value="2"/>
</dbReference>
<evidence type="ECO:0000259" key="4">
    <source>
        <dbReference type="PROSITE" id="PS50853"/>
    </source>
</evidence>
<sequence>MYSSINRTKKMKHKFLRLALSLLILLPTACDEDKEPTSYAPTLLTGNVAEYTRFDAVLTGSAVENPNSTTQCAIGFLISTSASLADAQTVEATAASGSNQYTAQVSELTPGTKYYYCIYAGSGSHIVKGEIMDFSTLVSEPPALTVTTVSNANEKGATFNAEITDNGGYEITEQGFAFKVYDSESTPEPTTYDHTLPGTLKEDSKIFEATANTLQANTRYIIRAYATNKQQKTGYGESYIFSTEELKIPSLICDAATALTAYTATVTAQVTKDNGFPITRKGFCYSAENHNPTIDNLLIELEDKAVFKAVIDQLNEGTTYYLRAFAENEKGIGYSPIISFATTTVQKAILQVPVAANAQYTEITLTSSLTVPSGSEILEKGFCYSKFSTKPQTDGEHTTDKSAGNKLQVTLTGLEEGTRYYATAYAVTRDGTFYSTAVQFNTLSTEKPVSNAPTFEGIGENEVTAKANITSDGGTTLLRTGFCWSDALTAPTTNDQVWESSNHSQTLSGKLTGLKAGTKYYVRTFAENKNGIAYSETAEFTTTQTYTPTLSNPEFPEIYETSARITASITDDGGSAILEKGVCYSKTVLTPTVEDADKTLKDENTGNGINITLTNLEKGTKYYVRIYARNKNGVSYSSAREVTTSKNMPPEVAELSISDIGDDTAKASASIVSNGGLEITKRGFVWSTGNASPTLEEGTDVGVTLTGNFEAKINGLQPATRYYIRAYAINKAGTSYSTPTYFVTGITYTPSVGQVSIDETKIRTATFSASISYNGGAEVSEVGFCWSNSTSEPVIEGQGSKFAKATLNSDGTFKLTVSNLNSYTYYYVRAYAINKNGVAYSAGAATFTTERDEPGGDDNQPPKPGVE</sequence>
<gene>
    <name evidence="5" type="ORF">DWX97_04790</name>
</gene>
<feature type="region of interest" description="Disordered" evidence="2">
    <location>
        <begin position="848"/>
        <end position="867"/>
    </location>
</feature>
<dbReference type="EMBL" id="QRVJ01000002">
    <property type="protein sequence ID" value="RGS39238.1"/>
    <property type="molecule type" value="Genomic_DNA"/>
</dbReference>
<dbReference type="AlphaFoldDB" id="A0A412IMT6"/>
<keyword evidence="3" id="KW-0732">Signal</keyword>
<feature type="domain" description="Fibronectin type-III" evidence="4">
    <location>
        <begin position="448"/>
        <end position="545"/>
    </location>
</feature>
<name>A0A412IMT6_9BACE</name>
<dbReference type="InterPro" id="IPR013783">
    <property type="entry name" value="Ig-like_fold"/>
</dbReference>
<feature type="chain" id="PRO_5019179047" evidence="3">
    <location>
        <begin position="32"/>
        <end position="867"/>
    </location>
</feature>
<feature type="domain" description="Fibronectin type-III" evidence="4">
    <location>
        <begin position="549"/>
        <end position="651"/>
    </location>
</feature>
<accession>A0A412IMT6</accession>
<dbReference type="PANTHER" id="PTHR13817">
    <property type="entry name" value="TITIN"/>
    <property type="match status" value="1"/>
</dbReference>
<dbReference type="PROSITE" id="PS50853">
    <property type="entry name" value="FN3"/>
    <property type="match status" value="2"/>
</dbReference>
<dbReference type="SMART" id="SM00060">
    <property type="entry name" value="FN3"/>
    <property type="match status" value="7"/>
</dbReference>
<dbReference type="InterPro" id="IPR036116">
    <property type="entry name" value="FN3_sf"/>
</dbReference>
<evidence type="ECO:0000313" key="6">
    <source>
        <dbReference type="Proteomes" id="UP000283341"/>
    </source>
</evidence>